<dbReference type="GO" id="GO:0046872">
    <property type="term" value="F:metal ion binding"/>
    <property type="evidence" value="ECO:0007669"/>
    <property type="project" value="UniProtKB-KW"/>
</dbReference>
<evidence type="ECO:0000256" key="9">
    <source>
        <dbReference type="ARBA" id="ARBA00023204"/>
    </source>
</evidence>
<accession>A0A813I475</accession>
<sequence length="429" mass="47561">MATQLPDVPACTFSLMTYNVWKTDGVPTAWATRRPVLLRALRALDPDVLLVQELHPDIGRCILEALPGHRCIEDDFAGWTHEGNIFFRSSLFESTLHGSVHISQEEELRRLFWTRLRYKHTGSAGDTSGKTALFATAHFTWQGHPAECKSDLNLRKKQSRLTADALTALQAPDEPCFFGGDLNESFWPRKILSERGFCDCFSALQLPCQPTHPAHPVVAHEEQNADQALDWLFARPAAWSPEDVRGEKRQRKEVPVLRPILASVIRSMCGLSSDDPDEKHVLAVTPSDHCPVMAVYRMFAGIHPRPVHSVCDASWTLQKKEGFKLSKSSGSKNARLVLSGLFSLQILDLLIINLGAQKFQDGGTDIEQIMREKGEEVVRLSQFRLGCDSDDATRALDALVDVEGLSLGPSDLTVSPSSSEGQDDTPKTA</sequence>
<feature type="domain" description="Endonuclease/exonuclease/phosphatase" evidence="12">
    <location>
        <begin position="16"/>
        <end position="246"/>
    </location>
</feature>
<dbReference type="Gene3D" id="3.60.10.10">
    <property type="entry name" value="Endonuclease/exonuclease/phosphatase"/>
    <property type="match status" value="1"/>
</dbReference>
<dbReference type="PANTHER" id="PTHR15822">
    <property type="entry name" value="TRAF AND TNF RECEPTOR-ASSOCIATED PROTEIN"/>
    <property type="match status" value="1"/>
</dbReference>
<evidence type="ECO:0000256" key="8">
    <source>
        <dbReference type="ARBA" id="ARBA00022842"/>
    </source>
</evidence>
<reference evidence="13" key="1">
    <citation type="submission" date="2021-02" db="EMBL/GenBank/DDBJ databases">
        <authorList>
            <person name="Dougan E. K."/>
            <person name="Rhodes N."/>
            <person name="Thang M."/>
            <person name="Chan C."/>
        </authorList>
    </citation>
    <scope>NUCLEOTIDE SEQUENCE</scope>
</reference>
<dbReference type="SUPFAM" id="SSF56219">
    <property type="entry name" value="DNase I-like"/>
    <property type="match status" value="1"/>
</dbReference>
<dbReference type="GO" id="GO:0016787">
    <property type="term" value="F:hydrolase activity"/>
    <property type="evidence" value="ECO:0007669"/>
    <property type="project" value="UniProtKB-KW"/>
</dbReference>
<evidence type="ECO:0000256" key="6">
    <source>
        <dbReference type="ARBA" id="ARBA00022763"/>
    </source>
</evidence>
<evidence type="ECO:0000259" key="12">
    <source>
        <dbReference type="Pfam" id="PF03372"/>
    </source>
</evidence>
<keyword evidence="7" id="KW-0378">Hydrolase</keyword>
<proteinExistence type="predicted"/>
<dbReference type="PANTHER" id="PTHR15822:SF4">
    <property type="entry name" value="TYROSYL-DNA PHOSPHODIESTERASE 2"/>
    <property type="match status" value="1"/>
</dbReference>
<gene>
    <name evidence="13" type="ORF">PGLA2088_LOCUS3133</name>
</gene>
<evidence type="ECO:0000256" key="4">
    <source>
        <dbReference type="ARBA" id="ARBA00022722"/>
    </source>
</evidence>
<dbReference type="GO" id="GO:0006281">
    <property type="term" value="P:DNA repair"/>
    <property type="evidence" value="ECO:0007669"/>
    <property type="project" value="UniProtKB-KW"/>
</dbReference>
<evidence type="ECO:0000256" key="10">
    <source>
        <dbReference type="ARBA" id="ARBA00023242"/>
    </source>
</evidence>
<evidence type="ECO:0000313" key="14">
    <source>
        <dbReference type="Proteomes" id="UP000626109"/>
    </source>
</evidence>
<comment type="subcellular location">
    <subcellularLocation>
        <location evidence="3">Nucleus</location>
        <location evidence="3">PML body</location>
    </subcellularLocation>
</comment>
<dbReference type="Pfam" id="PF03372">
    <property type="entry name" value="Exo_endo_phos"/>
    <property type="match status" value="1"/>
</dbReference>
<evidence type="ECO:0000256" key="3">
    <source>
        <dbReference type="ARBA" id="ARBA00004322"/>
    </source>
</evidence>
<dbReference type="Proteomes" id="UP000626109">
    <property type="component" value="Unassembled WGS sequence"/>
</dbReference>
<keyword evidence="6" id="KW-0227">DNA damage</keyword>
<dbReference type="InterPro" id="IPR051547">
    <property type="entry name" value="TDP2-like"/>
</dbReference>
<feature type="region of interest" description="Disordered" evidence="11">
    <location>
        <begin position="408"/>
        <end position="429"/>
    </location>
</feature>
<protein>
    <recommendedName>
        <fullName evidence="12">Endonuclease/exonuclease/phosphatase domain-containing protein</fullName>
    </recommendedName>
</protein>
<evidence type="ECO:0000313" key="13">
    <source>
        <dbReference type="EMBL" id="CAE8644525.1"/>
    </source>
</evidence>
<evidence type="ECO:0000256" key="11">
    <source>
        <dbReference type="SAM" id="MobiDB-lite"/>
    </source>
</evidence>
<comment type="cofactor">
    <cofactor evidence="1">
        <name>Mn(2+)</name>
        <dbReference type="ChEBI" id="CHEBI:29035"/>
    </cofactor>
</comment>
<evidence type="ECO:0000256" key="2">
    <source>
        <dbReference type="ARBA" id="ARBA00001946"/>
    </source>
</evidence>
<evidence type="ECO:0000256" key="5">
    <source>
        <dbReference type="ARBA" id="ARBA00022723"/>
    </source>
</evidence>
<dbReference type="EMBL" id="CAJNNW010002647">
    <property type="protein sequence ID" value="CAE8644525.1"/>
    <property type="molecule type" value="Genomic_DNA"/>
</dbReference>
<dbReference type="InterPro" id="IPR005135">
    <property type="entry name" value="Endo/exonuclease/phosphatase"/>
</dbReference>
<evidence type="ECO:0000256" key="1">
    <source>
        <dbReference type="ARBA" id="ARBA00001936"/>
    </source>
</evidence>
<evidence type="ECO:0000256" key="7">
    <source>
        <dbReference type="ARBA" id="ARBA00022801"/>
    </source>
</evidence>
<dbReference type="GO" id="GO:0004518">
    <property type="term" value="F:nuclease activity"/>
    <property type="evidence" value="ECO:0007669"/>
    <property type="project" value="UniProtKB-KW"/>
</dbReference>
<keyword evidence="8" id="KW-0460">Magnesium</keyword>
<keyword evidence="4" id="KW-0540">Nuclease</keyword>
<name>A0A813I475_POLGL</name>
<comment type="caution">
    <text evidence="13">The sequence shown here is derived from an EMBL/GenBank/DDBJ whole genome shotgun (WGS) entry which is preliminary data.</text>
</comment>
<keyword evidence="5" id="KW-0479">Metal-binding</keyword>
<dbReference type="InterPro" id="IPR036691">
    <property type="entry name" value="Endo/exonu/phosph_ase_sf"/>
</dbReference>
<keyword evidence="9" id="KW-0234">DNA repair</keyword>
<organism evidence="13 14">
    <name type="scientific">Polarella glacialis</name>
    <name type="common">Dinoflagellate</name>
    <dbReference type="NCBI Taxonomy" id="89957"/>
    <lineage>
        <taxon>Eukaryota</taxon>
        <taxon>Sar</taxon>
        <taxon>Alveolata</taxon>
        <taxon>Dinophyceae</taxon>
        <taxon>Suessiales</taxon>
        <taxon>Suessiaceae</taxon>
        <taxon>Polarella</taxon>
    </lineage>
</organism>
<dbReference type="AlphaFoldDB" id="A0A813I475"/>
<comment type="cofactor">
    <cofactor evidence="2">
        <name>Mg(2+)</name>
        <dbReference type="ChEBI" id="CHEBI:18420"/>
    </cofactor>
</comment>
<keyword evidence="10" id="KW-0539">Nucleus</keyword>